<dbReference type="EMBL" id="SHOA02000008">
    <property type="protein sequence ID" value="TDH66182.1"/>
    <property type="molecule type" value="Genomic_DNA"/>
</dbReference>
<dbReference type="GeneID" id="94348657"/>
<dbReference type="GO" id="GO:0010521">
    <property type="term" value="F:telomerase inhibitor activity"/>
    <property type="evidence" value="ECO:0007669"/>
    <property type="project" value="TreeGrafter"/>
</dbReference>
<dbReference type="PANTHER" id="PTHR33905">
    <property type="entry name" value="CST COMPLEX SUBUNIT TEN1"/>
    <property type="match status" value="1"/>
</dbReference>
<dbReference type="Pfam" id="PF15490">
    <property type="entry name" value="Ten1_2"/>
    <property type="match status" value="1"/>
</dbReference>
<accession>A0A976IBY1</accession>
<dbReference type="OrthoDB" id="342190at2759"/>
<proteinExistence type="predicted"/>
<name>A0A976IBY1_BRELC</name>
<dbReference type="GO" id="GO:0032211">
    <property type="term" value="P:negative regulation of telomere maintenance via telomerase"/>
    <property type="evidence" value="ECO:0007669"/>
    <property type="project" value="TreeGrafter"/>
</dbReference>
<dbReference type="InterPro" id="IPR029146">
    <property type="entry name" value="Ten1_animal_plant"/>
</dbReference>
<protein>
    <recommendedName>
        <fullName evidence="3">CST complex subunit Ten1</fullName>
    </recommendedName>
</protein>
<evidence type="ECO:0008006" key="3">
    <source>
        <dbReference type="Google" id="ProtNLM"/>
    </source>
</evidence>
<dbReference type="InterPro" id="IPR012340">
    <property type="entry name" value="NA-bd_OB-fold"/>
</dbReference>
<keyword evidence="2" id="KW-1185">Reference proteome</keyword>
<dbReference type="GO" id="GO:0042162">
    <property type="term" value="F:telomeric DNA binding"/>
    <property type="evidence" value="ECO:0007669"/>
    <property type="project" value="TreeGrafter"/>
</dbReference>
<organism evidence="1 2">
    <name type="scientific">Bremia lactucae</name>
    <name type="common">Lettuce downy mildew</name>
    <dbReference type="NCBI Taxonomy" id="4779"/>
    <lineage>
        <taxon>Eukaryota</taxon>
        <taxon>Sar</taxon>
        <taxon>Stramenopiles</taxon>
        <taxon>Oomycota</taxon>
        <taxon>Peronosporomycetes</taxon>
        <taxon>Peronosporales</taxon>
        <taxon>Peronosporaceae</taxon>
        <taxon>Bremia</taxon>
    </lineage>
</organism>
<dbReference type="AlphaFoldDB" id="A0A976IBY1"/>
<dbReference type="Gene3D" id="2.40.50.140">
    <property type="entry name" value="Nucleic acid-binding proteins"/>
    <property type="match status" value="1"/>
</dbReference>
<dbReference type="GO" id="GO:0003697">
    <property type="term" value="F:single-stranded DNA binding"/>
    <property type="evidence" value="ECO:0007669"/>
    <property type="project" value="InterPro"/>
</dbReference>
<gene>
    <name evidence="1" type="ORF">CCR75_004900</name>
</gene>
<dbReference type="Proteomes" id="UP000294530">
    <property type="component" value="Unassembled WGS sequence"/>
</dbReference>
<dbReference type="PANTHER" id="PTHR33905:SF1">
    <property type="entry name" value="CST COMPLEX SUBUNIT TEN1"/>
    <property type="match status" value="1"/>
</dbReference>
<evidence type="ECO:0000313" key="1">
    <source>
        <dbReference type="EMBL" id="TDH66182.1"/>
    </source>
</evidence>
<sequence length="161" mass="18372">MLEELLVFIYLLNGLNFKRHSEKIESRLKVVQTTSDKFQSRMVAPPGCCEICQIAEIFANPQLQNRSVRITGKLDSYDAQQRVARVSFQGVSMTVETQQLVLKNLQLRLGSMYQFLGETHAVKKGGQVDVRLVARVARNVDNLDIDLFLETLALRREFLKS</sequence>
<dbReference type="RefSeq" id="XP_067815681.1">
    <property type="nucleotide sequence ID" value="XM_067962986.1"/>
</dbReference>
<reference evidence="1 2" key="1">
    <citation type="journal article" date="2021" name="Genome Biol.">
        <title>AFLAP: assembly-free linkage analysis pipeline using k-mers from genome sequencing data.</title>
        <authorList>
            <person name="Fletcher K."/>
            <person name="Zhang L."/>
            <person name="Gil J."/>
            <person name="Han R."/>
            <person name="Cavanaugh K."/>
            <person name="Michelmore R."/>
        </authorList>
    </citation>
    <scope>NUCLEOTIDE SEQUENCE [LARGE SCALE GENOMIC DNA]</scope>
    <source>
        <strain evidence="1 2">SF5</strain>
    </source>
</reference>
<dbReference type="GO" id="GO:1990879">
    <property type="term" value="C:CST complex"/>
    <property type="evidence" value="ECO:0007669"/>
    <property type="project" value="InterPro"/>
</dbReference>
<evidence type="ECO:0000313" key="2">
    <source>
        <dbReference type="Proteomes" id="UP000294530"/>
    </source>
</evidence>
<dbReference type="KEGG" id="blac:94348657"/>
<comment type="caution">
    <text evidence="1">The sequence shown here is derived from an EMBL/GenBank/DDBJ whole genome shotgun (WGS) entry which is preliminary data.</text>
</comment>